<evidence type="ECO:0000259" key="2">
    <source>
        <dbReference type="Pfam" id="PF03703"/>
    </source>
</evidence>
<dbReference type="GeneID" id="34222321"/>
<dbReference type="Pfam" id="PF03703">
    <property type="entry name" value="bPH_2"/>
    <property type="match status" value="3"/>
</dbReference>
<dbReference type="PIRSF" id="PIRSF026631">
    <property type="entry name" value="UCP026631"/>
    <property type="match status" value="1"/>
</dbReference>
<feature type="transmembrane region" description="Helical" evidence="1">
    <location>
        <begin position="12"/>
        <end position="35"/>
    </location>
</feature>
<name>A0A075LGT7_9BACI</name>
<dbReference type="RefSeq" id="WP_038558123.1">
    <property type="nucleotide sequence ID" value="NZ_CP008876.1"/>
</dbReference>
<feature type="transmembrane region" description="Helical" evidence="1">
    <location>
        <begin position="41"/>
        <end position="66"/>
    </location>
</feature>
<organism evidence="3 4">
    <name type="scientific">Terribacillus saccharophilus</name>
    <dbReference type="NCBI Taxonomy" id="361277"/>
    <lineage>
        <taxon>Bacteria</taxon>
        <taxon>Bacillati</taxon>
        <taxon>Bacillota</taxon>
        <taxon>Bacilli</taxon>
        <taxon>Bacillales</taxon>
        <taxon>Bacillaceae</taxon>
        <taxon>Terribacillus</taxon>
    </lineage>
</organism>
<dbReference type="InterPro" id="IPR014529">
    <property type="entry name" value="UCP026631"/>
</dbReference>
<sequence length="480" mass="54893">MSEPKRMHPISIVLRMLKLIKDAIVPLAIAFIALLRDMTKLFWWSPFALVGVILLLSGLFGFLYWYRFTYRMEEDELRIESGIFVRKKRYISRHRIHSVNTSANILHRLFGLVKLEVQTAGGGKEAEGMIPALSKLDAADIQQFVKRKENIVLQEDTENVQVREERTSYQLSFRRLLVAAATSGGTGVIFGFLFAITQQADEVVNINIYSFAYDWLLKQSLFLSVIFVIGSLAVTWMVAMIGTILKYCFFEITKQGNELFIRRGLLEKREMTIPLHRIQALKVEENIFRQPFGLLAVSAEIAGGAADADKHSFSTVLFPLLKKSELSAFLDELLPEFVVQPEYKKPPKRALLRYLFLSSIITVLVTGILIYYFGGYGLFAIPLVLLTVIFSILSYRDAGVSWTTDMLTMRYRELTRVTVHVNRKKVQAFYGSQHYFQSKKQLGTLKIAVASGGTMGSRFKVKHLEEHDVEDAFDWYSFRI</sequence>
<dbReference type="PANTHER" id="PTHR34473:SF2">
    <property type="entry name" value="UPF0699 TRANSMEMBRANE PROTEIN YDBT"/>
    <property type="match status" value="1"/>
</dbReference>
<feature type="transmembrane region" description="Helical" evidence="1">
    <location>
        <begin position="221"/>
        <end position="245"/>
    </location>
</feature>
<protein>
    <recommendedName>
        <fullName evidence="2">YdbS-like PH domain-containing protein</fullName>
    </recommendedName>
</protein>
<feature type="transmembrane region" description="Helical" evidence="1">
    <location>
        <begin position="354"/>
        <end position="373"/>
    </location>
</feature>
<keyword evidence="1" id="KW-1133">Transmembrane helix</keyword>
<dbReference type="InterPro" id="IPR005182">
    <property type="entry name" value="YdbS-like_PH"/>
</dbReference>
<feature type="transmembrane region" description="Helical" evidence="1">
    <location>
        <begin position="176"/>
        <end position="196"/>
    </location>
</feature>
<feature type="transmembrane region" description="Helical" evidence="1">
    <location>
        <begin position="379"/>
        <end position="396"/>
    </location>
</feature>
<feature type="domain" description="YdbS-like PH" evidence="2">
    <location>
        <begin position="250"/>
        <end position="332"/>
    </location>
</feature>
<feature type="domain" description="YdbS-like PH" evidence="2">
    <location>
        <begin position="65"/>
        <end position="143"/>
    </location>
</feature>
<keyword evidence="1" id="KW-0472">Membrane</keyword>
<evidence type="ECO:0000256" key="1">
    <source>
        <dbReference type="SAM" id="Phobius"/>
    </source>
</evidence>
<evidence type="ECO:0000313" key="3">
    <source>
        <dbReference type="EMBL" id="AIF65516.1"/>
    </source>
</evidence>
<dbReference type="OrthoDB" id="2195155at2"/>
<proteinExistence type="predicted"/>
<accession>A0A075LGT7</accession>
<feature type="domain" description="YdbS-like PH" evidence="2">
    <location>
        <begin position="395"/>
        <end position="476"/>
    </location>
</feature>
<dbReference type="KEGG" id="tap:GZ22_01810"/>
<reference evidence="3 4" key="1">
    <citation type="submission" date="2014-07" db="EMBL/GenBank/DDBJ databases">
        <title>Complete genome sequence of a moderately halophilic bacterium Terribacillus aidingensis MP602, isolated from Cryptomeria fortunei in Tianmu mountain in China.</title>
        <authorList>
            <person name="Wang Y."/>
            <person name="Lu P."/>
            <person name="Zhang L."/>
        </authorList>
    </citation>
    <scope>NUCLEOTIDE SEQUENCE [LARGE SCALE GENOMIC DNA]</scope>
    <source>
        <strain evidence="3 4">MP602</strain>
    </source>
</reference>
<dbReference type="HOGENOM" id="CLU_024617_6_0_9"/>
<dbReference type="AlphaFoldDB" id="A0A075LGT7"/>
<keyword evidence="1" id="KW-0812">Transmembrane</keyword>
<evidence type="ECO:0000313" key="4">
    <source>
        <dbReference type="Proteomes" id="UP000027980"/>
    </source>
</evidence>
<dbReference type="Proteomes" id="UP000027980">
    <property type="component" value="Chromosome"/>
</dbReference>
<dbReference type="EMBL" id="CP008876">
    <property type="protein sequence ID" value="AIF65516.1"/>
    <property type="molecule type" value="Genomic_DNA"/>
</dbReference>
<dbReference type="PANTHER" id="PTHR34473">
    <property type="entry name" value="UPF0699 TRANSMEMBRANE PROTEIN YDBS"/>
    <property type="match status" value="1"/>
</dbReference>
<gene>
    <name evidence="3" type="ORF">GZ22_01810</name>
</gene>